<dbReference type="EMBL" id="VOLT01000001">
    <property type="protein sequence ID" value="TWX72056.1"/>
    <property type="molecule type" value="Genomic_DNA"/>
</dbReference>
<reference evidence="1 2" key="1">
    <citation type="submission" date="2019-07" db="EMBL/GenBank/DDBJ databases">
        <title>Genomes of sea-ice associated Colwellia species.</title>
        <authorList>
            <person name="Bowman J.P."/>
        </authorList>
    </citation>
    <scope>NUCLEOTIDE SEQUENCE [LARGE SCALE GENOMIC DNA]</scope>
    <source>
        <strain evidence="1 2">ACAM 459</strain>
    </source>
</reference>
<dbReference type="InterPro" id="IPR028082">
    <property type="entry name" value="Peripla_BP_I"/>
</dbReference>
<dbReference type="InterPro" id="IPR022478">
    <property type="entry name" value="ABC_transptr_sub-bd_PQQ"/>
</dbReference>
<dbReference type="PROSITE" id="PS51257">
    <property type="entry name" value="PROKAR_LIPOPROTEIN"/>
    <property type="match status" value="1"/>
</dbReference>
<comment type="caution">
    <text evidence="1">The sequence shown here is derived from an EMBL/GenBank/DDBJ whole genome shotgun (WGS) entry which is preliminary data.</text>
</comment>
<dbReference type="CDD" id="cd06268">
    <property type="entry name" value="PBP1_ABC_transporter_LIVBP-like"/>
    <property type="match status" value="1"/>
</dbReference>
<dbReference type="PANTHER" id="PTHR30483:SF6">
    <property type="entry name" value="PERIPLASMIC BINDING PROTEIN OF ABC TRANSPORTER FOR NATURAL AMINO ACIDS"/>
    <property type="match status" value="1"/>
</dbReference>
<sequence length="405" mass="46187">MFIVTRVRFKKYLVKSIASSMWLFFLSLFSCFNALASPITLDISYVKLAQQQAPGVSTLFKKPENSGYMGAKLAISDSNTTGKFLQQHFTLNYFIATKTAQFLDYLEEEYQQGRRIFILEAPLTQLVQVDLWAKNKPVLLFNVSESADELRNTQCLASVFHTIPSDAMKSDALAQWLLYRRMNKVLLIQGSKAEDLQLATSFKRAAKRFGLKIIDEKQWDFNTDLRRSAQQEIPLFTQTVKDYDVVYVADQSKAFAEFLPFNTYLPRPVIGSAGLEALAWHSAIEQWGATQLQNRFMQMADRKMNEIDFAGYLAVRSVAQSVHRLHSNTSSELIKYINSVDFELAAYKGRKLSFRAWSRQLRMPMALVHPHALVSQSPQPGMLHPVTELDTLGFDAQESQCELSR</sequence>
<dbReference type="PANTHER" id="PTHR30483">
    <property type="entry name" value="LEUCINE-SPECIFIC-BINDING PROTEIN"/>
    <property type="match status" value="1"/>
</dbReference>
<dbReference type="Gene3D" id="3.40.50.2300">
    <property type="match status" value="2"/>
</dbReference>
<dbReference type="NCBIfam" id="TIGR03863">
    <property type="entry name" value="PQQ_ABC_bind"/>
    <property type="match status" value="1"/>
</dbReference>
<dbReference type="SUPFAM" id="SSF53822">
    <property type="entry name" value="Periplasmic binding protein-like I"/>
    <property type="match status" value="1"/>
</dbReference>
<gene>
    <name evidence="1" type="ORF">ESZ36_02150</name>
</gene>
<dbReference type="AlphaFoldDB" id="A0A5C6QS33"/>
<name>A0A5C6QS33_9GAMM</name>
<dbReference type="InterPro" id="IPR051010">
    <property type="entry name" value="BCAA_transport"/>
</dbReference>
<keyword evidence="2" id="KW-1185">Reference proteome</keyword>
<evidence type="ECO:0000313" key="2">
    <source>
        <dbReference type="Proteomes" id="UP000321822"/>
    </source>
</evidence>
<dbReference type="OrthoDB" id="5341635at2"/>
<protein>
    <submittedName>
        <fullName evidence="1">Branched-chain amino acid ABC transporter substrate-binding protein</fullName>
    </submittedName>
</protein>
<evidence type="ECO:0000313" key="1">
    <source>
        <dbReference type="EMBL" id="TWX72056.1"/>
    </source>
</evidence>
<proteinExistence type="predicted"/>
<dbReference type="Proteomes" id="UP000321822">
    <property type="component" value="Unassembled WGS sequence"/>
</dbReference>
<accession>A0A5C6QS33</accession>
<organism evidence="1 2">
    <name type="scientific">Colwellia demingiae</name>
    <dbReference type="NCBI Taxonomy" id="89401"/>
    <lineage>
        <taxon>Bacteria</taxon>
        <taxon>Pseudomonadati</taxon>
        <taxon>Pseudomonadota</taxon>
        <taxon>Gammaproteobacteria</taxon>
        <taxon>Alteromonadales</taxon>
        <taxon>Colwelliaceae</taxon>
        <taxon>Colwellia</taxon>
    </lineage>
</organism>